<organism evidence="2 3">
    <name type="scientific">Cercophora scortea</name>
    <dbReference type="NCBI Taxonomy" id="314031"/>
    <lineage>
        <taxon>Eukaryota</taxon>
        <taxon>Fungi</taxon>
        <taxon>Dikarya</taxon>
        <taxon>Ascomycota</taxon>
        <taxon>Pezizomycotina</taxon>
        <taxon>Sordariomycetes</taxon>
        <taxon>Sordariomycetidae</taxon>
        <taxon>Sordariales</taxon>
        <taxon>Lasiosphaeriaceae</taxon>
        <taxon>Cercophora</taxon>
    </lineage>
</organism>
<name>A0AAE0IV98_9PEZI</name>
<gene>
    <name evidence="2" type="ORF">B0T19DRAFT_85563</name>
</gene>
<dbReference type="EMBL" id="JAUEPO010000002">
    <property type="protein sequence ID" value="KAK3331695.1"/>
    <property type="molecule type" value="Genomic_DNA"/>
</dbReference>
<evidence type="ECO:0000313" key="2">
    <source>
        <dbReference type="EMBL" id="KAK3331695.1"/>
    </source>
</evidence>
<dbReference type="Proteomes" id="UP001286456">
    <property type="component" value="Unassembled WGS sequence"/>
</dbReference>
<accession>A0AAE0IV98</accession>
<comment type="caution">
    <text evidence="2">The sequence shown here is derived from an EMBL/GenBank/DDBJ whole genome shotgun (WGS) entry which is preliminary data.</text>
</comment>
<dbReference type="AlphaFoldDB" id="A0AAE0IV98"/>
<protein>
    <submittedName>
        <fullName evidence="2">Uncharacterized protein</fullName>
    </submittedName>
</protein>
<sequence>MSNLTKVLRHQMSNHENSRIQSLDEHDTILHTALSSPHIAANTTYHPPVGIQCITSIIQINIYLTSSIHPQAPPKHTIKAPPYQSKPDQNGAKNTYNTRDSLVVTHPTTSLAVACLSRAERTGCRVLKCLWSYVKVRATNSSQDDILKGSSIHKFTT</sequence>
<evidence type="ECO:0000313" key="3">
    <source>
        <dbReference type="Proteomes" id="UP001286456"/>
    </source>
</evidence>
<evidence type="ECO:0000256" key="1">
    <source>
        <dbReference type="SAM" id="MobiDB-lite"/>
    </source>
</evidence>
<keyword evidence="3" id="KW-1185">Reference proteome</keyword>
<feature type="compositionally biased region" description="Polar residues" evidence="1">
    <location>
        <begin position="86"/>
        <end position="95"/>
    </location>
</feature>
<feature type="region of interest" description="Disordered" evidence="1">
    <location>
        <begin position="73"/>
        <end position="95"/>
    </location>
</feature>
<reference evidence="2" key="1">
    <citation type="journal article" date="2023" name="Mol. Phylogenet. Evol.">
        <title>Genome-scale phylogeny and comparative genomics of the fungal order Sordariales.</title>
        <authorList>
            <person name="Hensen N."/>
            <person name="Bonometti L."/>
            <person name="Westerberg I."/>
            <person name="Brannstrom I.O."/>
            <person name="Guillou S."/>
            <person name="Cros-Aarteil S."/>
            <person name="Calhoun S."/>
            <person name="Haridas S."/>
            <person name="Kuo A."/>
            <person name="Mondo S."/>
            <person name="Pangilinan J."/>
            <person name="Riley R."/>
            <person name="LaButti K."/>
            <person name="Andreopoulos B."/>
            <person name="Lipzen A."/>
            <person name="Chen C."/>
            <person name="Yan M."/>
            <person name="Daum C."/>
            <person name="Ng V."/>
            <person name="Clum A."/>
            <person name="Steindorff A."/>
            <person name="Ohm R.A."/>
            <person name="Martin F."/>
            <person name="Silar P."/>
            <person name="Natvig D.O."/>
            <person name="Lalanne C."/>
            <person name="Gautier V."/>
            <person name="Ament-Velasquez S.L."/>
            <person name="Kruys A."/>
            <person name="Hutchinson M.I."/>
            <person name="Powell A.J."/>
            <person name="Barry K."/>
            <person name="Miller A.N."/>
            <person name="Grigoriev I.V."/>
            <person name="Debuchy R."/>
            <person name="Gladieux P."/>
            <person name="Hiltunen Thoren M."/>
            <person name="Johannesson H."/>
        </authorList>
    </citation>
    <scope>NUCLEOTIDE SEQUENCE</scope>
    <source>
        <strain evidence="2">SMH4131-1</strain>
    </source>
</reference>
<reference evidence="2" key="2">
    <citation type="submission" date="2023-06" db="EMBL/GenBank/DDBJ databases">
        <authorList>
            <consortium name="Lawrence Berkeley National Laboratory"/>
            <person name="Haridas S."/>
            <person name="Hensen N."/>
            <person name="Bonometti L."/>
            <person name="Westerberg I."/>
            <person name="Brannstrom I.O."/>
            <person name="Guillou S."/>
            <person name="Cros-Aarteil S."/>
            <person name="Calhoun S."/>
            <person name="Kuo A."/>
            <person name="Mondo S."/>
            <person name="Pangilinan J."/>
            <person name="Riley R."/>
            <person name="Labutti K."/>
            <person name="Andreopoulos B."/>
            <person name="Lipzen A."/>
            <person name="Chen C."/>
            <person name="Yanf M."/>
            <person name="Daum C."/>
            <person name="Ng V."/>
            <person name="Clum A."/>
            <person name="Steindorff A."/>
            <person name="Ohm R."/>
            <person name="Martin F."/>
            <person name="Silar P."/>
            <person name="Natvig D."/>
            <person name="Lalanne C."/>
            <person name="Gautier V."/>
            <person name="Ament-Velasquez S.L."/>
            <person name="Kruys A."/>
            <person name="Hutchinson M.I."/>
            <person name="Powell A.J."/>
            <person name="Barry K."/>
            <person name="Miller A.N."/>
            <person name="Grigoriev I.V."/>
            <person name="Debuchy R."/>
            <person name="Gladieux P."/>
            <person name="Thoren M.H."/>
            <person name="Johannesson H."/>
        </authorList>
    </citation>
    <scope>NUCLEOTIDE SEQUENCE</scope>
    <source>
        <strain evidence="2">SMH4131-1</strain>
    </source>
</reference>
<proteinExistence type="predicted"/>